<dbReference type="InterPro" id="IPR050491">
    <property type="entry name" value="AmpC-like"/>
</dbReference>
<dbReference type="MEROPS" id="S12.A13"/>
<dbReference type="STRING" id="757424.Hsero_2198"/>
<dbReference type="Pfam" id="PF00144">
    <property type="entry name" value="Beta-lactamase"/>
    <property type="match status" value="1"/>
</dbReference>
<dbReference type="Gene3D" id="3.40.710.10">
    <property type="entry name" value="DD-peptidase/beta-lactamase superfamily"/>
    <property type="match status" value="1"/>
</dbReference>
<dbReference type="InterPro" id="IPR001466">
    <property type="entry name" value="Beta-lactam-related"/>
</dbReference>
<dbReference type="AlphaFoldDB" id="D8IU35"/>
<evidence type="ECO:0000313" key="4">
    <source>
        <dbReference type="EMBL" id="ADJ63697.1"/>
    </source>
</evidence>
<dbReference type="GeneID" id="29392785"/>
<dbReference type="HOGENOM" id="CLU_020027_16_0_4"/>
<feature type="signal peptide" evidence="2">
    <location>
        <begin position="1"/>
        <end position="36"/>
    </location>
</feature>
<feature type="domain" description="Beta-lactamase-related" evidence="3">
    <location>
        <begin position="54"/>
        <end position="398"/>
    </location>
</feature>
<dbReference type="eggNOG" id="COG1680">
    <property type="taxonomic scope" value="Bacteria"/>
</dbReference>
<evidence type="ECO:0000256" key="2">
    <source>
        <dbReference type="SAM" id="SignalP"/>
    </source>
</evidence>
<dbReference type="SUPFAM" id="SSF56601">
    <property type="entry name" value="beta-lactamase/transpeptidase-like"/>
    <property type="match status" value="1"/>
</dbReference>
<evidence type="ECO:0000313" key="5">
    <source>
        <dbReference type="Proteomes" id="UP000000329"/>
    </source>
</evidence>
<dbReference type="PANTHER" id="PTHR46825">
    <property type="entry name" value="D-ALANYL-D-ALANINE-CARBOXYPEPTIDASE/ENDOPEPTIDASE AMPH"/>
    <property type="match status" value="1"/>
</dbReference>
<dbReference type="KEGG" id="hse:Hsero_2198"/>
<reference evidence="4 5" key="1">
    <citation type="submission" date="2010-04" db="EMBL/GenBank/DDBJ databases">
        <title>The genome of Herbaspirillum seropedicae SmR1, an endophytic, nitrogen-fixing, plant-growth promoting beta-Proteobacteria.</title>
        <authorList>
            <person name="Pedrosa F.O."/>
            <person name="Monteiro R.A."/>
            <person name="Wassem R."/>
            <person name="Cruz L.M."/>
            <person name="Ayub R.A."/>
            <person name="Colauto N.B."/>
            <person name="Fernandez M.A."/>
            <person name="Fungaro M.H.P."/>
            <person name="Grisard E.C."/>
            <person name="Hungria M."/>
            <person name="Madeira H.M.F."/>
            <person name="Nodari R.O."/>
            <person name="Osaku C.A."/>
            <person name="Petzl-Erler M.L."/>
            <person name="Terenzi H."/>
            <person name="Vieira L.G.E."/>
            <person name="Almeida M.I.M."/>
            <person name="Alves L.R."/>
            <person name="Arantes O.M.N."/>
            <person name="Balsanelli E."/>
            <person name="Barcellos F.G."/>
            <person name="Baura V.A."/>
            <person name="Binde D.R."/>
            <person name="Campo R.J."/>
            <person name="Chubatsu L.S."/>
            <person name="Chueire L.M.O."/>
            <person name="Ciferri R.R."/>
            <person name="Correa L.C."/>
            <person name="da Conceicao Silva J.L."/>
            <person name="Dabul A.N.G."/>
            <person name="Dambros B.P."/>
            <person name="Faoro H."/>
            <person name="Favetti A."/>
            <person name="Friedermann G."/>
            <person name="Furlaneto M.C."/>
            <person name="Gasques L.S."/>
            <person name="Gimenes C.C.T."/>
            <person name="Gioppo N.M.R."/>
            <person name="Glienke-Blanco C."/>
            <person name="Godoy L.P."/>
            <person name="Guerra M.P."/>
            <person name="Karp S."/>
            <person name="Kava-Cordeiro V."/>
            <person name="Margarido V.P."/>
            <person name="Mathioni S.M."/>
            <person name="Menck-Soares M.A."/>
            <person name="Murace N.K."/>
            <person name="Nicolas M.F."/>
            <person name="Oliveira C.E.C."/>
            <person name="Pagnan N.A.B."/>
            <person name="Pamphile J.A."/>
            <person name="Patussi E.V."/>
            <person name="Pereira L.F.P."/>
            <person name="Pereira-Ferrari L."/>
            <person name="Pinto F.G.S."/>
            <person name="Precoma C."/>
            <person name="Prioli A.J."/>
            <person name="Prioli S.M.A.P."/>
            <person name="Raittz R.T."/>
            <person name="Ramos H.J.O."/>
            <person name="Ribeiro E.M.S.F."/>
            <person name="Rigo L.U."/>
            <person name="Rocha C.L.M.S.C."/>
            <person name="Rocha S.N."/>
            <person name="Santos K."/>
            <person name="Satori D."/>
            <person name="Silva A.G."/>
            <person name="Simao R.C.G."/>
            <person name="Soares M.A.M."/>
            <person name="Souza E.M."/>
            <person name="Steffens M.B.R."/>
            <person name="Steindel M."/>
            <person name="Tadra-Sfeir M.Z."/>
            <person name="Takahashi E.K."/>
            <person name="Torres R.A."/>
            <person name="Valle J.S."/>
            <person name="Vernal J.I."/>
            <person name="Vilas-Boas L.A."/>
            <person name="Watanabe M.A.E."/>
            <person name="Weiss V.A."/>
            <person name="Yates M.A."/>
            <person name="Souza E.M."/>
        </authorList>
    </citation>
    <scope>NUCLEOTIDE SEQUENCE [LARGE SCALE GENOMIC DNA]</scope>
    <source>
        <strain evidence="4 5">SmR1</strain>
    </source>
</reference>
<evidence type="ECO:0000259" key="3">
    <source>
        <dbReference type="Pfam" id="PF00144"/>
    </source>
</evidence>
<dbReference type="Proteomes" id="UP000000329">
    <property type="component" value="Chromosome"/>
</dbReference>
<evidence type="ECO:0000256" key="1">
    <source>
        <dbReference type="SAM" id="MobiDB-lite"/>
    </source>
</evidence>
<organism evidence="4 5">
    <name type="scientific">Herbaspirillum seropedicae (strain SmR1)</name>
    <dbReference type="NCBI Taxonomy" id="757424"/>
    <lineage>
        <taxon>Bacteria</taxon>
        <taxon>Pseudomonadati</taxon>
        <taxon>Pseudomonadota</taxon>
        <taxon>Betaproteobacteria</taxon>
        <taxon>Burkholderiales</taxon>
        <taxon>Oxalobacteraceae</taxon>
        <taxon>Herbaspirillum</taxon>
    </lineage>
</organism>
<keyword evidence="5" id="KW-1185">Reference proteome</keyword>
<gene>
    <name evidence="4" type="ordered locus">Hsero_2198</name>
</gene>
<keyword evidence="2" id="KW-0732">Signal</keyword>
<feature type="region of interest" description="Disordered" evidence="1">
    <location>
        <begin position="428"/>
        <end position="451"/>
    </location>
</feature>
<feature type="chain" id="PRO_5003115481" evidence="2">
    <location>
        <begin position="37"/>
        <end position="451"/>
    </location>
</feature>
<protein>
    <submittedName>
        <fullName evidence="4">Beta-lactamase class C protein</fullName>
    </submittedName>
</protein>
<accession>D8IU35</accession>
<dbReference type="EMBL" id="CP002039">
    <property type="protein sequence ID" value="ADJ63697.1"/>
    <property type="molecule type" value="Genomic_DNA"/>
</dbReference>
<dbReference type="PANTHER" id="PTHR46825:SF9">
    <property type="entry name" value="BETA-LACTAMASE-RELATED DOMAIN-CONTAINING PROTEIN"/>
    <property type="match status" value="1"/>
</dbReference>
<dbReference type="InterPro" id="IPR012338">
    <property type="entry name" value="Beta-lactam/transpept-like"/>
</dbReference>
<name>D8IU35_HERSS</name>
<proteinExistence type="predicted"/>
<dbReference type="RefSeq" id="WP_013234176.1">
    <property type="nucleotide sequence ID" value="NC_014323.1"/>
</dbReference>
<sequence>MQRFPYAAAPVAARRRSLLAAALAAVMLLPGCPTRAQETAPSPLQGLEARVDAQMGRLLAAYPIPGASIAIAYQGRLVYQRGYGMAVTETQTPVTPQTRFRIGSISKSVTAMAMLKLFEGELPEALERRVFGPDGLLPDTAYPDFAQPLDRRALKITLRDLLQHTAGWGDSDYEPLDDLRHIAEVMKVKSPASAKDVIAYVLKQRLLDAAPGTEFFYDNFAYVVLGRIIEQRSGLPYAQAVQALVWHPAGVSDAAIAADGRAGRAAGEAVYYDDARWPTVPVGEGEGAAAPQSYGVHHFSSMDATAGWIASAADLVQFVDAAQGRNRPGLLQPQTVALMKQRHPRMPDNPYGLGWVLTRTGGVDIISHSGALPAGSYAYLQSRADGWSWAVLFNRMPVAYPPEQDVEGLQAFQAAVQRGLMAAIVQPPAVPVEPAPDADSAPAPDPTPGPG</sequence>